<comment type="caution">
    <text evidence="1">The sequence shown here is derived from an EMBL/GenBank/DDBJ whole genome shotgun (WGS) entry which is preliminary data.</text>
</comment>
<accession>A0A177NCJ3</accession>
<organism evidence="1 2">
    <name type="scientific">Methylomonas koyamae</name>
    <dbReference type="NCBI Taxonomy" id="702114"/>
    <lineage>
        <taxon>Bacteria</taxon>
        <taxon>Pseudomonadati</taxon>
        <taxon>Pseudomonadota</taxon>
        <taxon>Gammaproteobacteria</taxon>
        <taxon>Methylococcales</taxon>
        <taxon>Methylococcaceae</taxon>
        <taxon>Methylomonas</taxon>
    </lineage>
</organism>
<proteinExistence type="predicted"/>
<dbReference type="AlphaFoldDB" id="A0A177NCJ3"/>
<name>A0A177NCJ3_9GAMM</name>
<sequence length="83" mass="9064">MRLWRQAEIVPDCKRCGGSGRGNVARIVLETAAAPVGKNRGLPLAEPDRRRAYYWRLDRVSTAARFEIEPASAMLGVSPAAAL</sequence>
<gene>
    <name evidence="1" type="ORF">A1507_13160</name>
</gene>
<reference evidence="1 2" key="1">
    <citation type="submission" date="2016-03" db="EMBL/GenBank/DDBJ databases">
        <authorList>
            <person name="Ploux O."/>
        </authorList>
    </citation>
    <scope>NUCLEOTIDE SEQUENCE [LARGE SCALE GENOMIC DNA]</scope>
    <source>
        <strain evidence="1 2">R-45378</strain>
    </source>
</reference>
<protein>
    <submittedName>
        <fullName evidence="1">Uncharacterized protein</fullName>
    </submittedName>
</protein>
<evidence type="ECO:0000313" key="1">
    <source>
        <dbReference type="EMBL" id="OAI15768.1"/>
    </source>
</evidence>
<dbReference type="Proteomes" id="UP000077857">
    <property type="component" value="Unassembled WGS sequence"/>
</dbReference>
<evidence type="ECO:0000313" key="2">
    <source>
        <dbReference type="Proteomes" id="UP000077857"/>
    </source>
</evidence>
<dbReference type="EMBL" id="LUUJ01000080">
    <property type="protein sequence ID" value="OAI15768.1"/>
    <property type="molecule type" value="Genomic_DNA"/>
</dbReference>